<dbReference type="Gene3D" id="3.60.15.10">
    <property type="entry name" value="Ribonuclease Z/Hydroxyacylglutathione hydrolase-like"/>
    <property type="match status" value="1"/>
</dbReference>
<organism evidence="1 2">
    <name type="scientific">candidate division WOR_3 bacterium SM23_42</name>
    <dbReference type="NCBI Taxonomy" id="1703779"/>
    <lineage>
        <taxon>Bacteria</taxon>
        <taxon>Bacteria division WOR-3</taxon>
    </lineage>
</organism>
<comment type="caution">
    <text evidence="1">The sequence shown here is derived from an EMBL/GenBank/DDBJ whole genome shotgun (WGS) entry which is preliminary data.</text>
</comment>
<dbReference type="SUPFAM" id="SSF56281">
    <property type="entry name" value="Metallo-hydrolase/oxidoreductase"/>
    <property type="match status" value="1"/>
</dbReference>
<dbReference type="InterPro" id="IPR052159">
    <property type="entry name" value="Competence_DNA_uptake"/>
</dbReference>
<protein>
    <recommendedName>
        <fullName evidence="3">Metallo-beta-lactamase domain-containing protein</fullName>
    </recommendedName>
</protein>
<evidence type="ECO:0000313" key="2">
    <source>
        <dbReference type="Proteomes" id="UP000051373"/>
    </source>
</evidence>
<dbReference type="PANTHER" id="PTHR30619">
    <property type="entry name" value="DNA INTERNALIZATION/COMPETENCE PROTEIN COMEC/REC2"/>
    <property type="match status" value="1"/>
</dbReference>
<gene>
    <name evidence="1" type="ORF">AMJ83_11195</name>
</gene>
<accession>A0A0S8FQD2</accession>
<proteinExistence type="predicted"/>
<evidence type="ECO:0008006" key="3">
    <source>
        <dbReference type="Google" id="ProtNLM"/>
    </source>
</evidence>
<name>A0A0S8FQD2_UNCW3</name>
<dbReference type="EMBL" id="LJUJ01000041">
    <property type="protein sequence ID" value="KPK62354.1"/>
    <property type="molecule type" value="Genomic_DNA"/>
</dbReference>
<dbReference type="STRING" id="1703779.AMJ83_11195"/>
<reference evidence="1 2" key="1">
    <citation type="journal article" date="2015" name="Microbiome">
        <title>Genomic resolution of linkages in carbon, nitrogen, and sulfur cycling among widespread estuary sediment bacteria.</title>
        <authorList>
            <person name="Baker B.J."/>
            <person name="Lazar C.S."/>
            <person name="Teske A.P."/>
            <person name="Dick G.J."/>
        </authorList>
    </citation>
    <scope>NUCLEOTIDE SEQUENCE [LARGE SCALE GENOMIC DNA]</scope>
    <source>
        <strain evidence="1">SM23_42</strain>
    </source>
</reference>
<dbReference type="AlphaFoldDB" id="A0A0S8FQD2"/>
<dbReference type="PANTHER" id="PTHR30619:SF1">
    <property type="entry name" value="RECOMBINATION PROTEIN 2"/>
    <property type="match status" value="1"/>
</dbReference>
<dbReference type="InterPro" id="IPR036866">
    <property type="entry name" value="RibonucZ/Hydroxyglut_hydro"/>
</dbReference>
<sequence length="370" mass="42579">MARIRWYDNSDCYVWLFNVGRGLSAFIKTPLNQGIIVDLGASRDYSPQEFIAREILPHLDLYRQLYDDGDYKDFKIAQVIISHPHVDHFNNIDMLFPLESSNPFQPALLTCPHSHGEAPDEALNWARIKNYPESKEKERLYRESYKKRNPPLQTIQFHAGYTVQDFEYGIYYIPPPICEEIYPNDNDSDNVKYGNATSLVLFLRYGKNTILFPGDMPPESMSYLLSEGRGVQKRYTRFNPNFKDSHPKWHEETSDQPSLKACLETYGLSILIAPHHGLESGYSSELYQCIKTGKPMLVLISEKRHKTDHNGSVDDKYRSGAHGLSIDVEGKTEPYCSFSTANNKHILVKFNGYDAPTVYAREKDMNLLDK</sequence>
<dbReference type="Proteomes" id="UP000051373">
    <property type="component" value="Unassembled WGS sequence"/>
</dbReference>
<evidence type="ECO:0000313" key="1">
    <source>
        <dbReference type="EMBL" id="KPK62354.1"/>
    </source>
</evidence>